<evidence type="ECO:0000313" key="9">
    <source>
        <dbReference type="Proteomes" id="UP000046947"/>
    </source>
</evidence>
<accession>A0A0U0QI18</accession>
<evidence type="ECO:0000313" key="8">
    <source>
        <dbReference type="Proteomes" id="UP000046680"/>
    </source>
</evidence>
<evidence type="ECO:0000313" key="7">
    <source>
        <dbReference type="Proteomes" id="UP000039217"/>
    </source>
</evidence>
<evidence type="ECO:0000313" key="6">
    <source>
        <dbReference type="Proteomes" id="UP000038802"/>
    </source>
</evidence>
<proteinExistence type="predicted"/>
<sequence>MAMSMSSNRNGPSTVMVGCSALGGCHALNRTPPTWMSGLSVASNGIG</sequence>
<dbReference type="EMBL" id="CHKL01000430">
    <property type="protein sequence ID" value="COW76551.1"/>
    <property type="molecule type" value="Genomic_DNA"/>
</dbReference>
<dbReference type="Proteomes" id="UP000046947">
    <property type="component" value="Unassembled WGS sequence"/>
</dbReference>
<evidence type="ECO:0000313" key="1">
    <source>
        <dbReference type="EMBL" id="CFE47147.1"/>
    </source>
</evidence>
<name>A0A0U0QI18_MYCTX</name>
<gene>
    <name evidence="2" type="ORF">ERS007657_00461</name>
    <name evidence="3" type="ORF">ERS007661_04058</name>
    <name evidence="1" type="ORF">ERS007688_00648</name>
    <name evidence="4" type="ORF">ERS007703_00047</name>
    <name evidence="5" type="ORF">ERS007741_03105</name>
</gene>
<dbReference type="Proteomes" id="UP000048600">
    <property type="component" value="Unassembled WGS sequence"/>
</dbReference>
<evidence type="ECO:0000313" key="2">
    <source>
        <dbReference type="EMBL" id="CFR67151.1"/>
    </source>
</evidence>
<evidence type="ECO:0000313" key="5">
    <source>
        <dbReference type="EMBL" id="COW76551.1"/>
    </source>
</evidence>
<dbReference type="EMBL" id="CFOH01000062">
    <property type="protein sequence ID" value="CFE47147.1"/>
    <property type="molecule type" value="Genomic_DNA"/>
</dbReference>
<reference evidence="4" key="2">
    <citation type="submission" date="2015-03" db="EMBL/GenBank/DDBJ databases">
        <authorList>
            <person name="Murphy D."/>
        </authorList>
    </citation>
    <scope>NUCLEOTIDE SEQUENCE [LARGE SCALE GENOMIC DNA]</scope>
    <source>
        <strain evidence="4">K00500041</strain>
    </source>
</reference>
<evidence type="ECO:0000313" key="10">
    <source>
        <dbReference type="Proteomes" id="UP000048600"/>
    </source>
</evidence>
<organism evidence="4 6">
    <name type="scientific">Mycobacterium tuberculosis</name>
    <dbReference type="NCBI Taxonomy" id="1773"/>
    <lineage>
        <taxon>Bacteria</taxon>
        <taxon>Bacillati</taxon>
        <taxon>Actinomycetota</taxon>
        <taxon>Actinomycetes</taxon>
        <taxon>Mycobacteriales</taxon>
        <taxon>Mycobacteriaceae</taxon>
        <taxon>Mycobacterium</taxon>
        <taxon>Mycobacterium tuberculosis complex</taxon>
    </lineage>
</organism>
<dbReference type="Proteomes" id="UP000039217">
    <property type="component" value="Unassembled WGS sequence"/>
</dbReference>
<protein>
    <submittedName>
        <fullName evidence="4">Uncharacterized protein</fullName>
    </submittedName>
</protein>
<dbReference type="EMBL" id="CGCX01000100">
    <property type="protein sequence ID" value="CFR67151.1"/>
    <property type="molecule type" value="Genomic_DNA"/>
</dbReference>
<dbReference type="EMBL" id="CQQC01002117">
    <property type="protein sequence ID" value="CNW52277.1"/>
    <property type="molecule type" value="Genomic_DNA"/>
</dbReference>
<evidence type="ECO:0000313" key="3">
    <source>
        <dbReference type="EMBL" id="CNW52277.1"/>
    </source>
</evidence>
<dbReference type="Proteomes" id="UP000038802">
    <property type="component" value="Unassembled WGS sequence"/>
</dbReference>
<dbReference type="EMBL" id="CSAE01000002">
    <property type="protein sequence ID" value="COU91375.1"/>
    <property type="molecule type" value="Genomic_DNA"/>
</dbReference>
<evidence type="ECO:0000313" key="4">
    <source>
        <dbReference type="EMBL" id="COU91375.1"/>
    </source>
</evidence>
<dbReference type="Proteomes" id="UP000046680">
    <property type="component" value="Unassembled WGS sequence"/>
</dbReference>
<reference evidence="6 7" key="1">
    <citation type="submission" date="2015-03" db="EMBL/GenBank/DDBJ databases">
        <authorList>
            <consortium name="Pathogen Informatics"/>
        </authorList>
    </citation>
    <scope>NUCLEOTIDE SEQUENCE [LARGE SCALE GENOMIC DNA]</scope>
    <source>
        <strain evidence="2 8">C09601061</strain>
        <strain evidence="3 7">D00501624</strain>
        <strain evidence="1 9">H09601792</strain>
        <strain evidence="6">K00500041</strain>
        <strain evidence="5 10">P00601463</strain>
    </source>
</reference>
<dbReference type="AlphaFoldDB" id="A0A0U0QI18"/>